<dbReference type="AlphaFoldDB" id="K6X694"/>
<dbReference type="SMART" id="SM00240">
    <property type="entry name" value="FHA"/>
    <property type="match status" value="1"/>
</dbReference>
<dbReference type="CDD" id="cd22694">
    <property type="entry name" value="FHA_Rv1747-like_rpt1"/>
    <property type="match status" value="1"/>
</dbReference>
<dbReference type="Gene3D" id="2.60.200.20">
    <property type="match status" value="1"/>
</dbReference>
<dbReference type="Pfam" id="PF00498">
    <property type="entry name" value="FHA"/>
    <property type="match status" value="1"/>
</dbReference>
<keyword evidence="3" id="KW-1185">Reference proteome</keyword>
<dbReference type="SUPFAM" id="SSF55781">
    <property type="entry name" value="GAF domain-like"/>
    <property type="match status" value="1"/>
</dbReference>
<evidence type="ECO:0000259" key="1">
    <source>
        <dbReference type="PROSITE" id="PS50006"/>
    </source>
</evidence>
<dbReference type="OrthoDB" id="5953293at2"/>
<organism evidence="2 3">
    <name type="scientific">Aliiglaciecola lipolytica E3</name>
    <dbReference type="NCBI Taxonomy" id="1127673"/>
    <lineage>
        <taxon>Bacteria</taxon>
        <taxon>Pseudomonadati</taxon>
        <taxon>Pseudomonadota</taxon>
        <taxon>Gammaproteobacteria</taxon>
        <taxon>Alteromonadales</taxon>
        <taxon>Alteromonadaceae</taxon>
        <taxon>Aliiglaciecola</taxon>
    </lineage>
</organism>
<dbReference type="Pfam" id="PF01590">
    <property type="entry name" value="GAF"/>
    <property type="match status" value="1"/>
</dbReference>
<dbReference type="eggNOG" id="COG2203">
    <property type="taxonomic scope" value="Bacteria"/>
</dbReference>
<dbReference type="STRING" id="1127673.GLIP_3532"/>
<gene>
    <name evidence="2" type="ORF">GLIP_3532</name>
</gene>
<dbReference type="InterPro" id="IPR000253">
    <property type="entry name" value="FHA_dom"/>
</dbReference>
<dbReference type="Proteomes" id="UP000006334">
    <property type="component" value="Unassembled WGS sequence"/>
</dbReference>
<protein>
    <recommendedName>
        <fullName evidence="1">FHA domain-containing protein</fullName>
    </recommendedName>
</protein>
<comment type="caution">
    <text evidence="2">The sequence shown here is derived from an EMBL/GenBank/DDBJ whole genome shotgun (WGS) entry which is preliminary data.</text>
</comment>
<dbReference type="eggNOG" id="COG1716">
    <property type="taxonomic scope" value="Bacteria"/>
</dbReference>
<dbReference type="SMART" id="SM00065">
    <property type="entry name" value="GAF"/>
    <property type="match status" value="1"/>
</dbReference>
<feature type="domain" description="FHA" evidence="1">
    <location>
        <begin position="25"/>
        <end position="74"/>
    </location>
</feature>
<name>K6X694_9ALTE</name>
<dbReference type="PROSITE" id="PS50006">
    <property type="entry name" value="FHA_DOMAIN"/>
    <property type="match status" value="1"/>
</dbReference>
<dbReference type="SUPFAM" id="SSF49879">
    <property type="entry name" value="SMAD/FHA domain"/>
    <property type="match status" value="1"/>
</dbReference>
<dbReference type="EMBL" id="BAEN01000067">
    <property type="protein sequence ID" value="GAC16144.1"/>
    <property type="molecule type" value="Genomic_DNA"/>
</dbReference>
<dbReference type="Gene3D" id="3.30.450.40">
    <property type="match status" value="1"/>
</dbReference>
<dbReference type="InterPro" id="IPR029016">
    <property type="entry name" value="GAF-like_dom_sf"/>
</dbReference>
<sequence length="277" mass="31214">MPMQVNISTQSGWVAEHILFEGGDYSIGRSAQADVVLDHPQVSRNHAKLISMDNERWLFQDTSSSGSYLKGRPVDSIQLDDESIIRLGPASCRFKQLTHKQLTVLNSQSQWRKNQLQQLSKQFNKCVSSQDLLQTVQHCLIQSLGCERAALILVNEDQSLQQCLGFEDWMDSDNFSGSKTIIRQCLAQREPLALGTLQDHETFSNQHSVIKNNIQAALCVPVFIGDKPQAVLYADNTSGKQFFTQTDIKLIQSFANLLSLRLLFQSIEHNISLARNH</sequence>
<reference evidence="2 3" key="1">
    <citation type="journal article" date="2017" name="Antonie Van Leeuwenhoek">
        <title>Rhizobium rhizosphaerae sp. nov., a novel species isolated from rice rhizosphere.</title>
        <authorList>
            <person name="Zhao J.J."/>
            <person name="Zhang J."/>
            <person name="Zhang R.J."/>
            <person name="Zhang C.W."/>
            <person name="Yin H.Q."/>
            <person name="Zhang X.X."/>
        </authorList>
    </citation>
    <scope>NUCLEOTIDE SEQUENCE [LARGE SCALE GENOMIC DNA]</scope>
    <source>
        <strain evidence="2 3">E3</strain>
    </source>
</reference>
<dbReference type="InterPro" id="IPR008984">
    <property type="entry name" value="SMAD_FHA_dom_sf"/>
</dbReference>
<evidence type="ECO:0000313" key="3">
    <source>
        <dbReference type="Proteomes" id="UP000006334"/>
    </source>
</evidence>
<proteinExistence type="predicted"/>
<dbReference type="RefSeq" id="WP_008845947.1">
    <property type="nucleotide sequence ID" value="NZ_BAEN01000067.1"/>
</dbReference>
<evidence type="ECO:0000313" key="2">
    <source>
        <dbReference type="EMBL" id="GAC16144.1"/>
    </source>
</evidence>
<accession>K6X694</accession>
<dbReference type="InterPro" id="IPR003018">
    <property type="entry name" value="GAF"/>
</dbReference>